<dbReference type="SUPFAM" id="SSF81342">
    <property type="entry name" value="Transmembrane di-heme cytochromes"/>
    <property type="match status" value="1"/>
</dbReference>
<dbReference type="CDD" id="cd00284">
    <property type="entry name" value="Cytochrome_b_N"/>
    <property type="match status" value="1"/>
</dbReference>
<evidence type="ECO:0000256" key="14">
    <source>
        <dbReference type="ARBA" id="ARBA00023075"/>
    </source>
</evidence>
<gene>
    <name evidence="22" type="primary">cytb</name>
</gene>
<keyword evidence="9 18" id="KW-0479">Metal-binding</keyword>
<keyword evidence="8 19" id="KW-0812">Transmembrane</keyword>
<feature type="domain" description="Cytochrome b/b6 C-terminal region profile" evidence="21">
    <location>
        <begin position="211"/>
        <end position="378"/>
    </location>
</feature>
<feature type="binding site" evidence="17">
    <location>
        <position position="202"/>
    </location>
    <ligand>
        <name>a ubiquinone</name>
        <dbReference type="ChEBI" id="CHEBI:16389"/>
    </ligand>
</feature>
<dbReference type="GO" id="GO:0016491">
    <property type="term" value="F:oxidoreductase activity"/>
    <property type="evidence" value="ECO:0007669"/>
    <property type="project" value="UniProtKB-UniRule"/>
</dbReference>
<feature type="transmembrane region" description="Helical" evidence="19">
    <location>
        <begin position="179"/>
        <end position="201"/>
    </location>
</feature>
<evidence type="ECO:0000256" key="6">
    <source>
        <dbReference type="ARBA" id="ARBA00022617"/>
    </source>
</evidence>
<dbReference type="EMBL" id="KU869713">
    <property type="protein sequence ID" value="AND97116.1"/>
    <property type="molecule type" value="Genomic_DNA"/>
</dbReference>
<reference evidence="22" key="1">
    <citation type="submission" date="2016-03" db="EMBL/GenBank/DDBJ databases">
        <title>Comparative mitogenomic analyses of three North American stygobiont amphipods of the genus Stygobromus (Crustacea: Amphipoda).</title>
        <authorList>
            <person name="Aunins A.W."/>
            <person name="King T.L."/>
            <person name="Hobson C.S."/>
            <person name="Nelms D.L."/>
        </authorList>
    </citation>
    <scope>NUCLEOTIDE SEQUENCE</scope>
</reference>
<dbReference type="InterPro" id="IPR005797">
    <property type="entry name" value="Cyt_b/b6_N"/>
</dbReference>
<keyword evidence="13 18" id="KW-0408">Iron</keyword>
<feature type="transmembrane region" description="Helical" evidence="19">
    <location>
        <begin position="273"/>
        <end position="303"/>
    </location>
</feature>
<keyword evidence="16 19" id="KW-0472">Membrane</keyword>
<dbReference type="PANTHER" id="PTHR19271">
    <property type="entry name" value="CYTOCHROME B"/>
    <property type="match status" value="1"/>
</dbReference>
<evidence type="ECO:0000256" key="7">
    <source>
        <dbReference type="ARBA" id="ARBA00022660"/>
    </source>
</evidence>
<keyword evidence="12 19" id="KW-1133">Transmembrane helix</keyword>
<feature type="binding site" description="axial binding residue" evidence="18">
    <location>
        <position position="98"/>
    </location>
    <ligand>
        <name>heme b</name>
        <dbReference type="ChEBI" id="CHEBI:60344"/>
        <label>b566</label>
    </ligand>
    <ligandPart>
        <name>Fe</name>
        <dbReference type="ChEBI" id="CHEBI:18248"/>
    </ligandPart>
</feature>
<sequence>MLKFPMNKDPLMKVVDSTLITLPAPSNLSYFWNMGSLLSMCLIIQLVSGLLLAATFSASFNESFWSMAEISESVSNVWAIRYIHSNGASLFFICLYTHTARGLFYASYTLKMTWMSGVSILILTMATAFLGYVLPMSQMSYWGASVITNLFSEIPYIGPNIILLLWGDLSVHSATITRFFTFHFVLPFIILALVVVHITMLHQTGSSNPLGTPSLQEKTIFNKVYAIKDLLGVFIFLAIFTGLVFYAPMVMGDNENFTAADSSATPHHIQPEWYFLFAYAILRAVPNKLGGVMALVMSIALFYSLPYTASMKMKTLSYYPLNKIFYWYFLMTIVLLSWIGASPVEDPYVSIGQMLSFVYFSYFVLSPLSQQVWNKVSG</sequence>
<evidence type="ECO:0000256" key="15">
    <source>
        <dbReference type="ARBA" id="ARBA00023128"/>
    </source>
</evidence>
<dbReference type="GO" id="GO:0005743">
    <property type="term" value="C:mitochondrial inner membrane"/>
    <property type="evidence" value="ECO:0007669"/>
    <property type="project" value="UniProtKB-SubCell"/>
</dbReference>
<keyword evidence="5 19" id="KW-0813">Transport</keyword>
<dbReference type="GO" id="GO:0045275">
    <property type="term" value="C:respiratory chain complex III"/>
    <property type="evidence" value="ECO:0007669"/>
    <property type="project" value="InterPro"/>
</dbReference>
<comment type="cofactor">
    <cofactor evidence="19">
        <name>heme b</name>
        <dbReference type="ChEBI" id="CHEBI:60344"/>
    </cofactor>
    <text evidence="19">Binds 2 heme groups non-covalently.</text>
</comment>
<name>A0A172QHF5_9CRUS</name>
<feature type="binding site" description="axial binding residue" evidence="18">
    <location>
        <position position="197"/>
    </location>
    <ligand>
        <name>heme b</name>
        <dbReference type="ChEBI" id="CHEBI:60344"/>
        <label>b566</label>
    </ligand>
    <ligandPart>
        <name>Fe</name>
        <dbReference type="ChEBI" id="CHEBI:18248"/>
    </ligandPart>
</feature>
<evidence type="ECO:0000256" key="12">
    <source>
        <dbReference type="ARBA" id="ARBA00022989"/>
    </source>
</evidence>
<feature type="binding site" description="axial binding residue" evidence="18">
    <location>
        <position position="183"/>
    </location>
    <ligand>
        <name>heme b</name>
        <dbReference type="ChEBI" id="CHEBI:60344"/>
        <label>b562</label>
    </ligand>
    <ligandPart>
        <name>Fe</name>
        <dbReference type="ChEBI" id="CHEBI:18248"/>
    </ligandPart>
</feature>
<evidence type="ECO:0000256" key="13">
    <source>
        <dbReference type="ARBA" id="ARBA00023004"/>
    </source>
</evidence>
<dbReference type="Pfam" id="PF00032">
    <property type="entry name" value="Cytochrom_B_C"/>
    <property type="match status" value="1"/>
</dbReference>
<dbReference type="AlphaFoldDB" id="A0A172QHF5"/>
<dbReference type="InterPro" id="IPR016174">
    <property type="entry name" value="Di-haem_cyt_TM"/>
</dbReference>
<feature type="binding site" description="axial binding residue" evidence="18">
    <location>
        <position position="84"/>
    </location>
    <ligand>
        <name>heme b</name>
        <dbReference type="ChEBI" id="CHEBI:60344"/>
        <label>b562</label>
    </ligand>
    <ligandPart>
        <name>Fe</name>
        <dbReference type="ChEBI" id="CHEBI:18248"/>
    </ligandPart>
</feature>
<dbReference type="GO" id="GO:0006122">
    <property type="term" value="P:mitochondrial electron transport, ubiquinol to cytochrome c"/>
    <property type="evidence" value="ECO:0007669"/>
    <property type="project" value="TreeGrafter"/>
</dbReference>
<evidence type="ECO:0000256" key="10">
    <source>
        <dbReference type="ARBA" id="ARBA00022792"/>
    </source>
</evidence>
<feature type="transmembrane region" description="Helical" evidence="19">
    <location>
        <begin position="324"/>
        <end position="341"/>
    </location>
</feature>
<dbReference type="GO" id="GO:0008121">
    <property type="term" value="F:quinol-cytochrome-c reductase activity"/>
    <property type="evidence" value="ECO:0007669"/>
    <property type="project" value="InterPro"/>
</dbReference>
<evidence type="ECO:0000256" key="5">
    <source>
        <dbReference type="ARBA" id="ARBA00022448"/>
    </source>
</evidence>
<evidence type="ECO:0000313" key="22">
    <source>
        <dbReference type="EMBL" id="AND97116.1"/>
    </source>
</evidence>
<dbReference type="InterPro" id="IPR030689">
    <property type="entry name" value="Cytochrome_b"/>
</dbReference>
<comment type="cofactor">
    <cofactor evidence="18">
        <name>heme</name>
        <dbReference type="ChEBI" id="CHEBI:30413"/>
    </cofactor>
    <text evidence="18">Binds 2 heme groups non-covalently.</text>
</comment>
<evidence type="ECO:0000256" key="3">
    <source>
        <dbReference type="ARBA" id="ARBA00011649"/>
    </source>
</evidence>
<dbReference type="PIRSF" id="PIRSF038885">
    <property type="entry name" value="COB"/>
    <property type="match status" value="1"/>
</dbReference>
<feature type="transmembrane region" description="Helical" evidence="19">
    <location>
        <begin position="146"/>
        <end position="167"/>
    </location>
</feature>
<proteinExistence type="inferred from homology"/>
<keyword evidence="6 18" id="KW-0349">Heme</keyword>
<evidence type="ECO:0000256" key="19">
    <source>
        <dbReference type="RuleBase" id="RU362117"/>
    </source>
</evidence>
<feature type="transmembrane region" description="Helical" evidence="19">
    <location>
        <begin position="114"/>
        <end position="134"/>
    </location>
</feature>
<dbReference type="CDD" id="cd00290">
    <property type="entry name" value="cytochrome_b_C"/>
    <property type="match status" value="1"/>
</dbReference>
<dbReference type="PROSITE" id="PS51002">
    <property type="entry name" value="CYTB_NTER"/>
    <property type="match status" value="1"/>
</dbReference>
<dbReference type="Gene3D" id="1.20.810.10">
    <property type="entry name" value="Cytochrome Bc1 Complex, Chain C"/>
    <property type="match status" value="1"/>
</dbReference>
<comment type="subunit">
    <text evidence="3">The main subunits of complex b-c1 are: cytochrome b, cytochrome c1 and the Rieske protein.</text>
</comment>
<dbReference type="PROSITE" id="PS51003">
    <property type="entry name" value="CYTB_CTER"/>
    <property type="match status" value="1"/>
</dbReference>
<feature type="transmembrane region" description="Helical" evidence="19">
    <location>
        <begin position="230"/>
        <end position="249"/>
    </location>
</feature>
<comment type="function">
    <text evidence="1 19">Component of the ubiquinol-cytochrome c reductase complex (complex III or cytochrome b-c1 complex) that is part of the mitochondrial respiratory chain. The b-c1 complex mediates electron transfer from ubiquinol to cytochrome c. Contributes to the generation of a proton gradient across the mitochondrial membrane that is then used for ATP synthesis.</text>
</comment>
<keyword evidence="10" id="KW-0999">Mitochondrion inner membrane</keyword>
<dbReference type="InterPro" id="IPR005798">
    <property type="entry name" value="Cyt_b/b6_C"/>
</dbReference>
<dbReference type="SUPFAM" id="SSF81648">
    <property type="entry name" value="a domain/subunit of cytochrome bc1 complex (Ubiquinol-cytochrome c reductase)"/>
    <property type="match status" value="1"/>
</dbReference>
<dbReference type="GO" id="GO:0046872">
    <property type="term" value="F:metal ion binding"/>
    <property type="evidence" value="ECO:0007669"/>
    <property type="project" value="UniProtKB-UniRule"/>
</dbReference>
<dbReference type="InterPro" id="IPR036150">
    <property type="entry name" value="Cyt_b/b6_C_sf"/>
</dbReference>
<evidence type="ECO:0000259" key="21">
    <source>
        <dbReference type="PROSITE" id="PS51003"/>
    </source>
</evidence>
<evidence type="ECO:0000256" key="11">
    <source>
        <dbReference type="ARBA" id="ARBA00022982"/>
    </source>
</evidence>
<evidence type="ECO:0000256" key="8">
    <source>
        <dbReference type="ARBA" id="ARBA00022692"/>
    </source>
</evidence>
<dbReference type="InterPro" id="IPR048260">
    <property type="entry name" value="Cytochrome_b_C_euk/bac"/>
</dbReference>
<keyword evidence="15 19" id="KW-0496">Mitochondrion</keyword>
<keyword evidence="7 19" id="KW-0679">Respiratory chain</keyword>
<comment type="subcellular location">
    <subcellularLocation>
        <location evidence="2">Mitochondrion inner membrane</location>
        <topology evidence="2">Multi-pass membrane protein</topology>
    </subcellularLocation>
</comment>
<accession>A0A172QHF5</accession>
<evidence type="ECO:0000256" key="18">
    <source>
        <dbReference type="PIRSR" id="PIRSR038885-2"/>
    </source>
</evidence>
<evidence type="ECO:0000259" key="20">
    <source>
        <dbReference type="PROSITE" id="PS51002"/>
    </source>
</evidence>
<evidence type="ECO:0000256" key="17">
    <source>
        <dbReference type="PIRSR" id="PIRSR038885-1"/>
    </source>
</evidence>
<keyword evidence="14" id="KW-0830">Ubiquinone</keyword>
<feature type="transmembrane region" description="Helical" evidence="19">
    <location>
        <begin position="30"/>
        <end position="54"/>
    </location>
</feature>
<dbReference type="Pfam" id="PF00033">
    <property type="entry name" value="Cytochrome_B"/>
    <property type="match status" value="1"/>
</dbReference>
<evidence type="ECO:0000256" key="2">
    <source>
        <dbReference type="ARBA" id="ARBA00004448"/>
    </source>
</evidence>
<keyword evidence="11 19" id="KW-0249">Electron transport</keyword>
<organism evidence="22">
    <name type="scientific">Stygobromus foliatus</name>
    <dbReference type="NCBI Taxonomy" id="1678291"/>
    <lineage>
        <taxon>Eukaryota</taxon>
        <taxon>Metazoa</taxon>
        <taxon>Ecdysozoa</taxon>
        <taxon>Arthropoda</taxon>
        <taxon>Crustacea</taxon>
        <taxon>Multicrustacea</taxon>
        <taxon>Malacostraca</taxon>
        <taxon>Eumalacostraca</taxon>
        <taxon>Peracarida</taxon>
        <taxon>Amphipoda</taxon>
        <taxon>Senticaudata</taxon>
        <taxon>Gammarida</taxon>
        <taxon>Crangonyctidira</taxon>
        <taxon>Crangonyctoidea</taxon>
        <taxon>Crangonyctidae</taxon>
        <taxon>Stygobromus</taxon>
    </lineage>
</organism>
<dbReference type="InterPro" id="IPR048259">
    <property type="entry name" value="Cytochrome_b_N_euk/bac"/>
</dbReference>
<evidence type="ECO:0000256" key="4">
    <source>
        <dbReference type="ARBA" id="ARBA00013531"/>
    </source>
</evidence>
<evidence type="ECO:0000256" key="16">
    <source>
        <dbReference type="ARBA" id="ARBA00023136"/>
    </source>
</evidence>
<evidence type="ECO:0000256" key="1">
    <source>
        <dbReference type="ARBA" id="ARBA00002566"/>
    </source>
</evidence>
<feature type="transmembrane region" description="Helical" evidence="19">
    <location>
        <begin position="347"/>
        <end position="365"/>
    </location>
</feature>
<dbReference type="InterPro" id="IPR027387">
    <property type="entry name" value="Cytb/b6-like_sf"/>
</dbReference>
<dbReference type="PANTHER" id="PTHR19271:SF16">
    <property type="entry name" value="CYTOCHROME B"/>
    <property type="match status" value="1"/>
</dbReference>
<protein>
    <recommendedName>
        <fullName evidence="4 19">Cytochrome b</fullName>
    </recommendedName>
</protein>
<geneLocation type="mitochondrion" evidence="22"/>
<evidence type="ECO:0000256" key="9">
    <source>
        <dbReference type="ARBA" id="ARBA00022723"/>
    </source>
</evidence>
<feature type="domain" description="Cytochrome b/b6 N-terminal region profile" evidence="20">
    <location>
        <begin position="1"/>
        <end position="210"/>
    </location>
</feature>
<comment type="similarity">
    <text evidence="19">Belongs to the cytochrome b family.</text>
</comment>